<evidence type="ECO:0000256" key="9">
    <source>
        <dbReference type="NCBIfam" id="TIGR01015"/>
    </source>
</evidence>
<dbReference type="EC" id="1.13.11.5" evidence="9"/>
<dbReference type="Pfam" id="PF04209">
    <property type="entry name" value="HgmA_C"/>
    <property type="match status" value="1"/>
</dbReference>
<dbReference type="GO" id="GO:0004411">
    <property type="term" value="F:homogentisate 1,2-dioxygenase activity"/>
    <property type="evidence" value="ECO:0007669"/>
    <property type="project" value="UniProtKB-UniRule"/>
</dbReference>
<comment type="similarity">
    <text evidence="2">Belongs to the homogentisate dioxygenase family.</text>
</comment>
<evidence type="ECO:0000256" key="1">
    <source>
        <dbReference type="ARBA" id="ARBA00001962"/>
    </source>
</evidence>
<evidence type="ECO:0000256" key="4">
    <source>
        <dbReference type="ARBA" id="ARBA00022878"/>
    </source>
</evidence>
<keyword evidence="6" id="KW-0560">Oxidoreductase</keyword>
<feature type="active site" description="Proton acceptor" evidence="10">
    <location>
        <position position="275"/>
    </location>
</feature>
<evidence type="ECO:0000313" key="15">
    <source>
        <dbReference type="Proteomes" id="UP000630149"/>
    </source>
</evidence>
<dbReference type="OrthoDB" id="9811253at2"/>
<dbReference type="EMBL" id="BMOB01000002">
    <property type="protein sequence ID" value="GGI80599.1"/>
    <property type="molecule type" value="Genomic_DNA"/>
</dbReference>
<protein>
    <recommendedName>
        <fullName evidence="9">Homogentisate 1,2-dioxygenase</fullName>
        <ecNumber evidence="9">1.13.11.5</ecNumber>
    </recommendedName>
</protein>
<dbReference type="InterPro" id="IPR046452">
    <property type="entry name" value="HgmA_N"/>
</dbReference>
<keyword evidence="7 11" id="KW-0408">Iron</keyword>
<comment type="cofactor">
    <cofactor evidence="1 11">
        <name>Fe cation</name>
        <dbReference type="ChEBI" id="CHEBI:24875"/>
    </cofactor>
</comment>
<keyword evidence="4" id="KW-0828">Tyrosine catabolism</keyword>
<proteinExistence type="inferred from homology"/>
<evidence type="ECO:0000259" key="12">
    <source>
        <dbReference type="Pfam" id="PF04209"/>
    </source>
</evidence>
<gene>
    <name evidence="14" type="primary">hmgA</name>
    <name evidence="14" type="ORF">GCM10007966_06390</name>
</gene>
<evidence type="ECO:0000256" key="7">
    <source>
        <dbReference type="ARBA" id="ARBA00023004"/>
    </source>
</evidence>
<evidence type="ECO:0000256" key="10">
    <source>
        <dbReference type="PIRSR" id="PIRSR605708-1"/>
    </source>
</evidence>
<evidence type="ECO:0000256" key="8">
    <source>
        <dbReference type="ARBA" id="ARBA00023232"/>
    </source>
</evidence>
<feature type="binding site" evidence="11">
    <location>
        <position position="324"/>
    </location>
    <ligand>
        <name>Fe cation</name>
        <dbReference type="ChEBI" id="CHEBI:24875"/>
    </ligand>
</feature>
<dbReference type="RefSeq" id="WP_131776024.1">
    <property type="nucleotide sequence ID" value="NZ_BMOB01000002.1"/>
</dbReference>
<keyword evidence="15" id="KW-1185">Reference proteome</keyword>
<keyword evidence="3 11" id="KW-0479">Metal-binding</keyword>
<dbReference type="SUPFAM" id="SSF51182">
    <property type="entry name" value="RmlC-like cupins"/>
    <property type="match status" value="1"/>
</dbReference>
<sequence length="417" mass="47638">MYLNGFGNHHQTEAIKNALPKKQNSPQQCSLGLYAEQLSGTAFTRPRHRNLHSWLYRILPSVMQQEFTLYQKKLTSTLLSLQPPMPLRWSPYPNPTTTHDFVDGLQPISTNETQHIFLYQCNCSMTTRYFSSYDGELLFVPYLGKIKLHTEFGPLEIEPGWIAVIPRGVRFKVELLDSSAAGYLCENSADPLTLPSLGPIGANGLANPRHFLYPYAAYEEDHASEVELLCKYKNNLWLAYSDHSPLNVVAWHGTYAPYCYDLSLFNTINTVSFDHPDPSIFTVLTSESTIPGVANLDFVIFPSRWMVAEHTFRPPYFHRNTMSEFMGLIKGKYDAKLKGFSIGGFSIHNCMTAHGPDKTSYQQASTKKLEPEYYDNTLAFMFESRHPWNVTESAFKHPARQEDYLSCWKGLEKHFKA</sequence>
<dbReference type="InterPro" id="IPR011051">
    <property type="entry name" value="RmlC_Cupin_sf"/>
</dbReference>
<dbReference type="Gene3D" id="2.60.120.10">
    <property type="entry name" value="Jelly Rolls"/>
    <property type="match status" value="1"/>
</dbReference>
<dbReference type="PANTHER" id="PTHR11056">
    <property type="entry name" value="HOMOGENTISATE 1,2-DIOXYGENASE"/>
    <property type="match status" value="1"/>
</dbReference>
<evidence type="ECO:0000256" key="2">
    <source>
        <dbReference type="ARBA" id="ARBA00007757"/>
    </source>
</evidence>
<dbReference type="GO" id="GO:0006572">
    <property type="term" value="P:L-tyrosine catabolic process"/>
    <property type="evidence" value="ECO:0007669"/>
    <property type="project" value="UniProtKB-UniRule"/>
</dbReference>
<reference evidence="14" key="1">
    <citation type="journal article" date="2014" name="Int. J. Syst. Evol. Microbiol.">
        <title>Complete genome sequence of Corynebacterium casei LMG S-19264T (=DSM 44701T), isolated from a smear-ripened cheese.</title>
        <authorList>
            <consortium name="US DOE Joint Genome Institute (JGI-PGF)"/>
            <person name="Walter F."/>
            <person name="Albersmeier A."/>
            <person name="Kalinowski J."/>
            <person name="Ruckert C."/>
        </authorList>
    </citation>
    <scope>NUCLEOTIDE SEQUENCE</scope>
    <source>
        <strain evidence="14">JCM 13919</strain>
    </source>
</reference>
<dbReference type="AlphaFoldDB" id="A0A917JQQ0"/>
<dbReference type="InterPro" id="IPR046451">
    <property type="entry name" value="HgmA_C"/>
</dbReference>
<keyword evidence="5" id="KW-0223">Dioxygenase</keyword>
<feature type="binding site" evidence="11">
    <location>
        <position position="354"/>
    </location>
    <ligand>
        <name>homogentisate</name>
        <dbReference type="ChEBI" id="CHEBI:16169"/>
    </ligand>
</feature>
<feature type="binding site" evidence="11">
    <location>
        <position position="318"/>
    </location>
    <ligand>
        <name>Fe cation</name>
        <dbReference type="ChEBI" id="CHEBI:24875"/>
    </ligand>
</feature>
<evidence type="ECO:0000256" key="11">
    <source>
        <dbReference type="PIRSR" id="PIRSR605708-2"/>
    </source>
</evidence>
<feature type="domain" description="Homogentisate 1,2-dioxygenase C-terminal" evidence="12">
    <location>
        <begin position="264"/>
        <end position="415"/>
    </location>
</feature>
<evidence type="ECO:0000256" key="5">
    <source>
        <dbReference type="ARBA" id="ARBA00022964"/>
    </source>
</evidence>
<evidence type="ECO:0000256" key="3">
    <source>
        <dbReference type="ARBA" id="ARBA00022723"/>
    </source>
</evidence>
<feature type="domain" description="Homogentisate 1,2-dioxygenase N-terminal" evidence="13">
    <location>
        <begin position="1"/>
        <end position="262"/>
    </location>
</feature>
<dbReference type="PANTHER" id="PTHR11056:SF0">
    <property type="entry name" value="HOMOGENTISATE 1,2-DIOXYGENASE"/>
    <property type="match status" value="1"/>
</dbReference>
<feature type="binding site" evidence="11">
    <location>
        <position position="333"/>
    </location>
    <ligand>
        <name>homogentisate</name>
        <dbReference type="ChEBI" id="CHEBI:16169"/>
    </ligand>
</feature>
<dbReference type="GO" id="GO:0046872">
    <property type="term" value="F:metal ion binding"/>
    <property type="evidence" value="ECO:0007669"/>
    <property type="project" value="UniProtKB-KW"/>
</dbReference>
<keyword evidence="8" id="KW-0585">Phenylalanine catabolism</keyword>
<dbReference type="NCBIfam" id="TIGR01015">
    <property type="entry name" value="hmgA"/>
    <property type="match status" value="1"/>
</dbReference>
<accession>A0A917JQQ0</accession>
<dbReference type="InterPro" id="IPR005708">
    <property type="entry name" value="Homogentis_dOase"/>
</dbReference>
<dbReference type="GO" id="GO:0005737">
    <property type="term" value="C:cytoplasm"/>
    <property type="evidence" value="ECO:0007669"/>
    <property type="project" value="TreeGrafter"/>
</dbReference>
<dbReference type="CDD" id="cd07000">
    <property type="entry name" value="cupin_HGO_N"/>
    <property type="match status" value="1"/>
</dbReference>
<dbReference type="Proteomes" id="UP000630149">
    <property type="component" value="Unassembled WGS sequence"/>
</dbReference>
<dbReference type="Pfam" id="PF20510">
    <property type="entry name" value="HgmA_N"/>
    <property type="match status" value="1"/>
</dbReference>
<reference evidence="14" key="2">
    <citation type="submission" date="2020-09" db="EMBL/GenBank/DDBJ databases">
        <authorList>
            <person name="Sun Q."/>
            <person name="Ohkuma M."/>
        </authorList>
    </citation>
    <scope>NUCLEOTIDE SEQUENCE</scope>
    <source>
        <strain evidence="14">JCM 13919</strain>
    </source>
</reference>
<dbReference type="FunFam" id="2.60.120.10:FF:000034">
    <property type="entry name" value="Homogentisate 1,2-dioxygenase"/>
    <property type="match status" value="1"/>
</dbReference>
<feature type="binding site" evidence="11">
    <location>
        <position position="354"/>
    </location>
    <ligand>
        <name>Fe cation</name>
        <dbReference type="ChEBI" id="CHEBI:24875"/>
    </ligand>
</feature>
<evidence type="ECO:0000256" key="6">
    <source>
        <dbReference type="ARBA" id="ARBA00023002"/>
    </source>
</evidence>
<dbReference type="GO" id="GO:0006559">
    <property type="term" value="P:L-phenylalanine catabolic process"/>
    <property type="evidence" value="ECO:0007669"/>
    <property type="project" value="UniProtKB-UniRule"/>
</dbReference>
<organism evidence="14 15">
    <name type="scientific">Legionella impletisoli</name>
    <dbReference type="NCBI Taxonomy" id="343510"/>
    <lineage>
        <taxon>Bacteria</taxon>
        <taxon>Pseudomonadati</taxon>
        <taxon>Pseudomonadota</taxon>
        <taxon>Gammaproteobacteria</taxon>
        <taxon>Legionellales</taxon>
        <taxon>Legionellaceae</taxon>
        <taxon>Legionella</taxon>
    </lineage>
</organism>
<evidence type="ECO:0000313" key="14">
    <source>
        <dbReference type="EMBL" id="GGI80599.1"/>
    </source>
</evidence>
<comment type="caution">
    <text evidence="14">The sequence shown here is derived from an EMBL/GenBank/DDBJ whole genome shotgun (WGS) entry which is preliminary data.</text>
</comment>
<evidence type="ECO:0000259" key="13">
    <source>
        <dbReference type="Pfam" id="PF20510"/>
    </source>
</evidence>
<dbReference type="InterPro" id="IPR014710">
    <property type="entry name" value="RmlC-like_jellyroll"/>
</dbReference>
<name>A0A917JQQ0_9GAMM</name>